<feature type="transmembrane region" description="Helical" evidence="1">
    <location>
        <begin position="68"/>
        <end position="86"/>
    </location>
</feature>
<evidence type="ECO:0000256" key="1">
    <source>
        <dbReference type="SAM" id="Phobius"/>
    </source>
</evidence>
<feature type="transmembrane region" description="Helical" evidence="1">
    <location>
        <begin position="140"/>
        <end position="162"/>
    </location>
</feature>
<keyword evidence="1" id="KW-1133">Transmembrane helix</keyword>
<organism evidence="2 3">
    <name type="scientific">Massilia yuzhufengensis</name>
    <dbReference type="NCBI Taxonomy" id="1164594"/>
    <lineage>
        <taxon>Bacteria</taxon>
        <taxon>Pseudomonadati</taxon>
        <taxon>Pseudomonadota</taxon>
        <taxon>Betaproteobacteria</taxon>
        <taxon>Burkholderiales</taxon>
        <taxon>Oxalobacteraceae</taxon>
        <taxon>Telluria group</taxon>
        <taxon>Massilia</taxon>
    </lineage>
</organism>
<dbReference type="AlphaFoldDB" id="A0A1I1WV27"/>
<feature type="transmembrane region" description="Helical" evidence="1">
    <location>
        <begin position="107"/>
        <end position="128"/>
    </location>
</feature>
<keyword evidence="1" id="KW-0812">Transmembrane</keyword>
<name>A0A1I1WV27_9BURK</name>
<sequence>MSTKDRTALQKMDALVGWTGAAKTVKNDMSSDAGTGRRHRPMRWLPLLPIACGAGLVAATIAAPVAPAVYAMAGPMVATVAAISLNGPLGKPSIDDDEREAALRKDAFLFCVSVLAFLNIVGGPILMLTAALQGWTVERVAGIAFALFIANAACFGGLPTLYASWKSPKLPGADD</sequence>
<reference evidence="3" key="1">
    <citation type="submission" date="2016-10" db="EMBL/GenBank/DDBJ databases">
        <authorList>
            <person name="Varghese N."/>
            <person name="Submissions S."/>
        </authorList>
    </citation>
    <scope>NUCLEOTIDE SEQUENCE [LARGE SCALE GENOMIC DNA]</scope>
    <source>
        <strain evidence="3">CGMCC 1.12041</strain>
    </source>
</reference>
<evidence type="ECO:0000313" key="2">
    <source>
        <dbReference type="EMBL" id="SFD96940.1"/>
    </source>
</evidence>
<keyword evidence="3" id="KW-1185">Reference proteome</keyword>
<evidence type="ECO:0000313" key="3">
    <source>
        <dbReference type="Proteomes" id="UP000198639"/>
    </source>
</evidence>
<dbReference type="OrthoDB" id="9848140at2"/>
<dbReference type="EMBL" id="FOLD01000051">
    <property type="protein sequence ID" value="SFD96940.1"/>
    <property type="molecule type" value="Genomic_DNA"/>
</dbReference>
<dbReference type="RefSeq" id="WP_091877471.1">
    <property type="nucleotide sequence ID" value="NZ_FOLD01000051.1"/>
</dbReference>
<proteinExistence type="predicted"/>
<dbReference type="STRING" id="1164594.SAMN05216204_15112"/>
<gene>
    <name evidence="2" type="ORF">SAMN05216204_15112</name>
</gene>
<feature type="transmembrane region" description="Helical" evidence="1">
    <location>
        <begin position="44"/>
        <end position="62"/>
    </location>
</feature>
<protein>
    <submittedName>
        <fullName evidence="2">Uncharacterized protein</fullName>
    </submittedName>
</protein>
<dbReference type="Proteomes" id="UP000198639">
    <property type="component" value="Unassembled WGS sequence"/>
</dbReference>
<keyword evidence="1" id="KW-0472">Membrane</keyword>
<accession>A0A1I1WV27</accession>